<evidence type="ECO:0000259" key="5">
    <source>
        <dbReference type="PROSITE" id="PS50111"/>
    </source>
</evidence>
<proteinExistence type="inferred from homology"/>
<sequence length="582" mass="62289">MKGRASLSRQITLFVVGTMVAVLIAIGIILFLNTSKTVQKSISLQGISTAQHIASLLNAAEYEQLTNEMTESELYWKLRAELKELQTTSGVLFLYTMTAPDSPDEPVQFLIDAADPDAEDAIRIGESHEFTTYETIKGALKGEGNAAPIIEDPDYGSYLSAFAPLYNEQGERIAVVGVDIAADSVGAVRAEILKSNLPLYIGIILAIVALALYLMNQFVSRALRPLGEMENVASEFAGGHLTKAEESLVSVQAKGNNEITSFKGAFTESLIQTKGLMTDMNKTAISLLAVAEELTQVVDDVRGSNDEITASMAQIATTSEVQETNNREVLTAVEEMAVGIHRIAESASAVAEASDVMEGLVDASVANSQQVVGQIKDVEVTVQKSETIMRNIGTKFQSIEEMVGMITDIAEQTNLLALNAAIEAARAGESGKGFAVVAGEVRKLAEMSRHSAEQIRDEIESFQILTSSAMVEMGTSATGMVEGSKAVVQVVDDLAAVLDTVRNVNQEIQDVSAVTEEMSAASEEVLASMEEVMSLATENAGRTQSVADASAIQQNSVDLLVKTIQLLNNSSATLRKDLEKFD</sequence>
<accession>A0ABW0TID1</accession>
<keyword evidence="4" id="KW-0812">Transmembrane</keyword>
<dbReference type="Proteomes" id="UP001596109">
    <property type="component" value="Unassembled WGS sequence"/>
</dbReference>
<dbReference type="PROSITE" id="PS50111">
    <property type="entry name" value="CHEMOTAXIS_TRANSDUC_2"/>
    <property type="match status" value="1"/>
</dbReference>
<evidence type="ECO:0000313" key="7">
    <source>
        <dbReference type="Proteomes" id="UP001596109"/>
    </source>
</evidence>
<dbReference type="SUPFAM" id="SSF58104">
    <property type="entry name" value="Methyl-accepting chemotaxis protein (MCP) signaling domain"/>
    <property type="match status" value="1"/>
</dbReference>
<organism evidence="6 7">
    <name type="scientific">Sporosarcina soli</name>
    <dbReference type="NCBI Taxonomy" id="334736"/>
    <lineage>
        <taxon>Bacteria</taxon>
        <taxon>Bacillati</taxon>
        <taxon>Bacillota</taxon>
        <taxon>Bacilli</taxon>
        <taxon>Bacillales</taxon>
        <taxon>Caryophanaceae</taxon>
        <taxon>Sporosarcina</taxon>
    </lineage>
</organism>
<dbReference type="PRINTS" id="PR00260">
    <property type="entry name" value="CHEMTRNSDUCR"/>
</dbReference>
<dbReference type="RefSeq" id="WP_381432134.1">
    <property type="nucleotide sequence ID" value="NZ_JBHSNO010000005.1"/>
</dbReference>
<gene>
    <name evidence="6" type="ORF">ACFPRA_07170</name>
</gene>
<reference evidence="7" key="1">
    <citation type="journal article" date="2019" name="Int. J. Syst. Evol. Microbiol.">
        <title>The Global Catalogue of Microorganisms (GCM) 10K type strain sequencing project: providing services to taxonomists for standard genome sequencing and annotation.</title>
        <authorList>
            <consortium name="The Broad Institute Genomics Platform"/>
            <consortium name="The Broad Institute Genome Sequencing Center for Infectious Disease"/>
            <person name="Wu L."/>
            <person name="Ma J."/>
        </authorList>
    </citation>
    <scope>NUCLEOTIDE SEQUENCE [LARGE SCALE GENOMIC DNA]</scope>
    <source>
        <strain evidence="7">CGMCC 4.1434</strain>
    </source>
</reference>
<comment type="similarity">
    <text evidence="2">Belongs to the methyl-accepting chemotaxis (MCP) protein family.</text>
</comment>
<protein>
    <submittedName>
        <fullName evidence="6">Methyl-accepting chemotaxis protein</fullName>
    </submittedName>
</protein>
<dbReference type="InterPro" id="IPR004090">
    <property type="entry name" value="Chemotax_Me-accpt_rcpt"/>
</dbReference>
<comment type="caution">
    <text evidence="6">The sequence shown here is derived from an EMBL/GenBank/DDBJ whole genome shotgun (WGS) entry which is preliminary data.</text>
</comment>
<evidence type="ECO:0000256" key="3">
    <source>
        <dbReference type="PROSITE-ProRule" id="PRU00284"/>
    </source>
</evidence>
<keyword evidence="1 3" id="KW-0807">Transducer</keyword>
<keyword evidence="4" id="KW-1133">Transmembrane helix</keyword>
<dbReference type="Gene3D" id="1.10.287.950">
    <property type="entry name" value="Methyl-accepting chemotaxis protein"/>
    <property type="match status" value="1"/>
</dbReference>
<dbReference type="Pfam" id="PF00015">
    <property type="entry name" value="MCPsignal"/>
    <property type="match status" value="1"/>
</dbReference>
<evidence type="ECO:0000256" key="2">
    <source>
        <dbReference type="ARBA" id="ARBA00029447"/>
    </source>
</evidence>
<keyword evidence="7" id="KW-1185">Reference proteome</keyword>
<evidence type="ECO:0000256" key="1">
    <source>
        <dbReference type="ARBA" id="ARBA00023224"/>
    </source>
</evidence>
<dbReference type="PANTHER" id="PTHR32089">
    <property type="entry name" value="METHYL-ACCEPTING CHEMOTAXIS PROTEIN MCPB"/>
    <property type="match status" value="1"/>
</dbReference>
<dbReference type="SMART" id="SM00283">
    <property type="entry name" value="MA"/>
    <property type="match status" value="1"/>
</dbReference>
<name>A0ABW0TID1_9BACL</name>
<dbReference type="InterPro" id="IPR004089">
    <property type="entry name" value="MCPsignal_dom"/>
</dbReference>
<evidence type="ECO:0000313" key="6">
    <source>
        <dbReference type="EMBL" id="MFC5588660.1"/>
    </source>
</evidence>
<dbReference type="PANTHER" id="PTHR32089:SF112">
    <property type="entry name" value="LYSOZYME-LIKE PROTEIN-RELATED"/>
    <property type="match status" value="1"/>
</dbReference>
<evidence type="ECO:0000256" key="4">
    <source>
        <dbReference type="SAM" id="Phobius"/>
    </source>
</evidence>
<feature type="domain" description="Methyl-accepting transducer" evidence="5">
    <location>
        <begin position="297"/>
        <end position="533"/>
    </location>
</feature>
<feature type="transmembrane region" description="Helical" evidence="4">
    <location>
        <begin position="12"/>
        <end position="32"/>
    </location>
</feature>
<dbReference type="EMBL" id="JBHSNO010000005">
    <property type="protein sequence ID" value="MFC5588660.1"/>
    <property type="molecule type" value="Genomic_DNA"/>
</dbReference>
<keyword evidence="4" id="KW-0472">Membrane</keyword>
<feature type="transmembrane region" description="Helical" evidence="4">
    <location>
        <begin position="197"/>
        <end position="215"/>
    </location>
</feature>